<dbReference type="Gene3D" id="3.90.180.10">
    <property type="entry name" value="Medium-chain alcohol dehydrogenases, catalytic domain"/>
    <property type="match status" value="1"/>
</dbReference>
<proteinExistence type="predicted"/>
<dbReference type="RefSeq" id="WP_133883696.1">
    <property type="nucleotide sequence ID" value="NZ_MWIN01000003.1"/>
</dbReference>
<evidence type="ECO:0000313" key="2">
    <source>
        <dbReference type="EMBL" id="TDU24281.1"/>
    </source>
</evidence>
<dbReference type="Pfam" id="PF00107">
    <property type="entry name" value="ADH_zinc_N"/>
    <property type="match status" value="1"/>
</dbReference>
<dbReference type="InterPro" id="IPR011032">
    <property type="entry name" value="GroES-like_sf"/>
</dbReference>
<keyword evidence="3" id="KW-1185">Reference proteome</keyword>
<reference evidence="2 3" key="1">
    <citation type="submission" date="2019-03" db="EMBL/GenBank/DDBJ databases">
        <title>Genomic Encyclopedia of Type Strains, Phase IV (KMG-IV): sequencing the most valuable type-strain genomes for metagenomic binning, comparative biology and taxonomic classification.</title>
        <authorList>
            <person name="Goeker M."/>
        </authorList>
    </citation>
    <scope>NUCLEOTIDE SEQUENCE [LARGE SCALE GENOMIC DNA]</scope>
    <source>
        <strain evidence="2 3">DSM 26377</strain>
    </source>
</reference>
<dbReference type="EMBL" id="SOBT01000012">
    <property type="protein sequence ID" value="TDU24281.1"/>
    <property type="molecule type" value="Genomic_DNA"/>
</dbReference>
<evidence type="ECO:0000259" key="1">
    <source>
        <dbReference type="SMART" id="SM00829"/>
    </source>
</evidence>
<dbReference type="PANTHER" id="PTHR43677">
    <property type="entry name" value="SHORT-CHAIN DEHYDROGENASE/REDUCTASE"/>
    <property type="match status" value="1"/>
</dbReference>
<accession>A0A4S3K8T1</accession>
<dbReference type="SUPFAM" id="SSF51735">
    <property type="entry name" value="NAD(P)-binding Rossmann-fold domains"/>
    <property type="match status" value="1"/>
</dbReference>
<dbReference type="InterPro" id="IPR002364">
    <property type="entry name" value="Quin_OxRdtase/zeta-crystal_CS"/>
</dbReference>
<dbReference type="SUPFAM" id="SSF50129">
    <property type="entry name" value="GroES-like"/>
    <property type="match status" value="1"/>
</dbReference>
<dbReference type="InterPro" id="IPR036291">
    <property type="entry name" value="NAD(P)-bd_dom_sf"/>
</dbReference>
<dbReference type="AlphaFoldDB" id="A0A4S3K8T1"/>
<comment type="caution">
    <text evidence="2">The sequence shown here is derived from an EMBL/GenBank/DDBJ whole genome shotgun (WGS) entry which is preliminary data.</text>
</comment>
<protein>
    <submittedName>
        <fullName evidence="2">NADPH2:quinone reductase</fullName>
    </submittedName>
</protein>
<gene>
    <name evidence="2" type="ORF">DFR24_4546</name>
</gene>
<dbReference type="InterPro" id="IPR013149">
    <property type="entry name" value="ADH-like_C"/>
</dbReference>
<dbReference type="PANTHER" id="PTHR43677:SF4">
    <property type="entry name" value="QUINONE OXIDOREDUCTASE-LIKE PROTEIN 2"/>
    <property type="match status" value="1"/>
</dbReference>
<sequence length="324" mass="34373">MKAIVCKEFGPPEKLVYEDLPLRAPGATEVRIKVQAAGVNFPDVLIIQNKYQFKGTPPFAPGGEVCGTIAEVGAKVTKWKVGDRVAAMTLQGGFAEECIAPAAVCESVPDSMSSSIAAAFHLVYGTVIHALKDRGQLQPGETLLVLGASGGVGMGAIQLGKIMGARVIAAASSPEKLAFCKQLGADEVIDYSKESLKDAVKKLTGGNGADVIFDPVGGQYAQDSFSCINWKGRHLVIGFASGPIPEIALNRLLLKGCASLGVFWGSFIQREPEAQAANVRQLYDWFEQGKLKPLVSREYPLSQGAQALRDMADRKVAGKVVLVV</sequence>
<dbReference type="Proteomes" id="UP000295341">
    <property type="component" value="Unassembled WGS sequence"/>
</dbReference>
<feature type="domain" description="Enoyl reductase (ER)" evidence="1">
    <location>
        <begin position="10"/>
        <end position="322"/>
    </location>
</feature>
<dbReference type="OrthoDB" id="4190732at2"/>
<dbReference type="GO" id="GO:0008270">
    <property type="term" value="F:zinc ion binding"/>
    <property type="evidence" value="ECO:0007669"/>
    <property type="project" value="InterPro"/>
</dbReference>
<dbReference type="GO" id="GO:0016491">
    <property type="term" value="F:oxidoreductase activity"/>
    <property type="evidence" value="ECO:0007669"/>
    <property type="project" value="InterPro"/>
</dbReference>
<dbReference type="InterPro" id="IPR013154">
    <property type="entry name" value="ADH-like_N"/>
</dbReference>
<dbReference type="Pfam" id="PF08240">
    <property type="entry name" value="ADH_N"/>
    <property type="match status" value="1"/>
</dbReference>
<name>A0A4S3K8T1_9GAMM</name>
<dbReference type="SMART" id="SM00829">
    <property type="entry name" value="PKS_ER"/>
    <property type="match status" value="1"/>
</dbReference>
<organism evidence="2 3">
    <name type="scientific">Panacagrimonas perspica</name>
    <dbReference type="NCBI Taxonomy" id="381431"/>
    <lineage>
        <taxon>Bacteria</taxon>
        <taxon>Pseudomonadati</taxon>
        <taxon>Pseudomonadota</taxon>
        <taxon>Gammaproteobacteria</taxon>
        <taxon>Nevskiales</taxon>
        <taxon>Nevskiaceae</taxon>
        <taxon>Panacagrimonas</taxon>
    </lineage>
</organism>
<dbReference type="Gene3D" id="3.40.50.720">
    <property type="entry name" value="NAD(P)-binding Rossmann-like Domain"/>
    <property type="match status" value="1"/>
</dbReference>
<dbReference type="PROSITE" id="PS01162">
    <property type="entry name" value="QOR_ZETA_CRYSTAL"/>
    <property type="match status" value="1"/>
</dbReference>
<dbReference type="CDD" id="cd08241">
    <property type="entry name" value="QOR1"/>
    <property type="match status" value="1"/>
</dbReference>
<evidence type="ECO:0000313" key="3">
    <source>
        <dbReference type="Proteomes" id="UP000295341"/>
    </source>
</evidence>
<dbReference type="InterPro" id="IPR020843">
    <property type="entry name" value="ER"/>
</dbReference>
<dbReference type="InterPro" id="IPR051397">
    <property type="entry name" value="Zn-ADH-like_protein"/>
</dbReference>